<feature type="domain" description="SMP-30/Gluconolactonase/LRE-like region" evidence="5">
    <location>
        <begin position="47"/>
        <end position="286"/>
    </location>
</feature>
<accession>A0A561R3W9</accession>
<feature type="active site" description="Proton donor/acceptor" evidence="2">
    <location>
        <position position="230"/>
    </location>
</feature>
<dbReference type="InterPro" id="IPR013658">
    <property type="entry name" value="SGL"/>
</dbReference>
<evidence type="ECO:0000313" key="6">
    <source>
        <dbReference type="EMBL" id="TWF57301.1"/>
    </source>
</evidence>
<evidence type="ECO:0000313" key="7">
    <source>
        <dbReference type="Proteomes" id="UP000320653"/>
    </source>
</evidence>
<feature type="binding site" evidence="3">
    <location>
        <position position="134"/>
    </location>
    <ligand>
        <name>substrate</name>
    </ligand>
</feature>
<comment type="cofactor">
    <cofactor evidence="3">
        <name>Zn(2+)</name>
        <dbReference type="ChEBI" id="CHEBI:29105"/>
    </cofactor>
    <text evidence="3">Binds 1 divalent metal cation per subunit.</text>
</comment>
<dbReference type="Proteomes" id="UP000320653">
    <property type="component" value="Unassembled WGS sequence"/>
</dbReference>
<protein>
    <submittedName>
        <fullName evidence="6">Sugar lactone lactonase YvrE</fullName>
    </submittedName>
</protein>
<comment type="similarity">
    <text evidence="1">Belongs to the SMP-30/CGR1 family.</text>
</comment>
<organism evidence="6 7">
    <name type="scientific">Neorhizobium alkalisoli</name>
    <dbReference type="NCBI Taxonomy" id="528178"/>
    <lineage>
        <taxon>Bacteria</taxon>
        <taxon>Pseudomonadati</taxon>
        <taxon>Pseudomonadota</taxon>
        <taxon>Alphaproteobacteria</taxon>
        <taxon>Hyphomicrobiales</taxon>
        <taxon>Rhizobiaceae</taxon>
        <taxon>Rhizobium/Agrobacterium group</taxon>
        <taxon>Neorhizobium</taxon>
    </lineage>
</organism>
<dbReference type="GO" id="GO:0005509">
    <property type="term" value="F:calcium ion binding"/>
    <property type="evidence" value="ECO:0007669"/>
    <property type="project" value="TreeGrafter"/>
</dbReference>
<dbReference type="PRINTS" id="PR01790">
    <property type="entry name" value="SMP30FAMILY"/>
</dbReference>
<feature type="region of interest" description="Disordered" evidence="4">
    <location>
        <begin position="1"/>
        <end position="26"/>
    </location>
</feature>
<dbReference type="InterPro" id="IPR011042">
    <property type="entry name" value="6-blade_b-propeller_TolB-like"/>
</dbReference>
<keyword evidence="3" id="KW-0862">Zinc</keyword>
<dbReference type="SUPFAM" id="SSF63829">
    <property type="entry name" value="Calcium-dependent phosphotriesterase"/>
    <property type="match status" value="1"/>
</dbReference>
<dbReference type="Gene3D" id="2.120.10.30">
    <property type="entry name" value="TolB, C-terminal domain"/>
    <property type="match status" value="1"/>
</dbReference>
<feature type="binding site" evidence="3">
    <location>
        <position position="179"/>
    </location>
    <ligand>
        <name>a divalent metal cation</name>
        <dbReference type="ChEBI" id="CHEBI:60240"/>
    </ligand>
</feature>
<evidence type="ECO:0000256" key="4">
    <source>
        <dbReference type="SAM" id="MobiDB-lite"/>
    </source>
</evidence>
<dbReference type="InterPro" id="IPR005511">
    <property type="entry name" value="SMP-30"/>
</dbReference>
<dbReference type="GO" id="GO:0019853">
    <property type="term" value="P:L-ascorbic acid biosynthetic process"/>
    <property type="evidence" value="ECO:0007669"/>
    <property type="project" value="TreeGrafter"/>
</dbReference>
<dbReference type="EMBL" id="VIWP01000002">
    <property type="protein sequence ID" value="TWF57301.1"/>
    <property type="molecule type" value="Genomic_DNA"/>
</dbReference>
<proteinExistence type="inferred from homology"/>
<feature type="binding site" evidence="3">
    <location>
        <position position="49"/>
    </location>
    <ligand>
        <name>a divalent metal cation</name>
        <dbReference type="ChEBI" id="CHEBI:60240"/>
    </ligand>
</feature>
<dbReference type="AlphaFoldDB" id="A0A561R3W9"/>
<dbReference type="GO" id="GO:0004341">
    <property type="term" value="F:gluconolactonase activity"/>
    <property type="evidence" value="ECO:0007669"/>
    <property type="project" value="TreeGrafter"/>
</dbReference>
<evidence type="ECO:0000256" key="1">
    <source>
        <dbReference type="ARBA" id="ARBA00008853"/>
    </source>
</evidence>
<sequence length="321" mass="34363">MALAKKQGVVHPFDRNSTSPHADGRSILMTPIHDFKGKILSSAPCELGEGPSFDGETNTLWWFSIIEKQLHELDLNSGTETVHDLPVMASVIAEIDSARQLLASDQGIFIRDRATGDLTHHCDIEADKLGNRSNDGRLHPSGALWIGTMGRRAETVAGSIYHVAGKTVTKLFDAISIPNAICFSPDGAFGYYVDTKVNHLMRVALDPATGLPTGKPSLFVDGSGKPGGMDGAICSGDGTVWNARWGEGAVDHYATDGSLIGRYLFPATQTSCPVVLGDGRLAVTTAWEGMSDEQRAEDKLAGALFEIAAPVKMTATPRFRL</sequence>
<dbReference type="PANTHER" id="PTHR10907">
    <property type="entry name" value="REGUCALCIN"/>
    <property type="match status" value="1"/>
</dbReference>
<dbReference type="PANTHER" id="PTHR10907:SF47">
    <property type="entry name" value="REGUCALCIN"/>
    <property type="match status" value="1"/>
</dbReference>
<reference evidence="6 7" key="1">
    <citation type="submission" date="2019-06" db="EMBL/GenBank/DDBJ databases">
        <title>Sorghum-associated microbial communities from plants grown in Nebraska, USA.</title>
        <authorList>
            <person name="Schachtman D."/>
        </authorList>
    </citation>
    <scope>NUCLEOTIDE SEQUENCE [LARGE SCALE GENOMIC DNA]</scope>
    <source>
        <strain evidence="6 7">1225</strain>
    </source>
</reference>
<keyword evidence="7" id="KW-1185">Reference proteome</keyword>
<comment type="caution">
    <text evidence="6">The sequence shown here is derived from an EMBL/GenBank/DDBJ whole genome shotgun (WGS) entry which is preliminary data.</text>
</comment>
<feature type="binding site" evidence="3">
    <location>
        <position position="132"/>
    </location>
    <ligand>
        <name>substrate</name>
    </ligand>
</feature>
<evidence type="ECO:0000256" key="3">
    <source>
        <dbReference type="PIRSR" id="PIRSR605511-2"/>
    </source>
</evidence>
<evidence type="ECO:0000259" key="5">
    <source>
        <dbReference type="Pfam" id="PF08450"/>
    </source>
</evidence>
<feature type="binding site" evidence="3">
    <location>
        <position position="230"/>
    </location>
    <ligand>
        <name>a divalent metal cation</name>
        <dbReference type="ChEBI" id="CHEBI:60240"/>
    </ligand>
</feature>
<dbReference type="Pfam" id="PF08450">
    <property type="entry name" value="SGL"/>
    <property type="match status" value="1"/>
</dbReference>
<gene>
    <name evidence="6" type="ORF">FHW37_102944</name>
</gene>
<name>A0A561R3W9_9HYPH</name>
<evidence type="ECO:0000256" key="2">
    <source>
        <dbReference type="PIRSR" id="PIRSR605511-1"/>
    </source>
</evidence>
<keyword evidence="3" id="KW-0479">Metal-binding</keyword>